<dbReference type="RefSeq" id="XP_036627522.1">
    <property type="nucleotide sequence ID" value="XM_036780139.1"/>
</dbReference>
<dbReference type="GeneID" id="59380464"/>
<keyword evidence="4" id="KW-1185">Reference proteome</keyword>
<dbReference type="EMBL" id="JACETU010000008">
    <property type="protein sequence ID" value="KAF7422490.1"/>
    <property type="molecule type" value="Genomic_DNA"/>
</dbReference>
<sequence length="259" mass="28195">MAWLSSIGWLACVVLIINLSTLAEAAESIFWYNQPFCTKARAGYYVAKSGATSELACKQGTFNSVQGATGCCSCCAGWFNNKYASTSCQKCPTRSPYSPPGATSCTPWKGLYAPLPRCYMDGRNCPITFIDDPSSAAAPIRRSEPGIPTCTTPRERACPVYRIRNGVRTQIGHKCQVISNDLWSCGGCPNDDREEYSGKDCTEIRNADSVQCIKGQCVVHSCIAGHTRSEDHAACISMAAHEGLVEQSLPELTKDWDLY</sequence>
<evidence type="ECO:0000313" key="3">
    <source>
        <dbReference type="EMBL" id="KAF7422490.1"/>
    </source>
</evidence>
<evidence type="ECO:0000256" key="1">
    <source>
        <dbReference type="SAM" id="SignalP"/>
    </source>
</evidence>
<feature type="domain" description="Protein CPL1-like" evidence="2">
    <location>
        <begin position="174"/>
        <end position="236"/>
    </location>
</feature>
<name>A0A8H7DPX4_PLEOS</name>
<organism evidence="3 4">
    <name type="scientific">Pleurotus ostreatus</name>
    <name type="common">Oyster mushroom</name>
    <name type="synonym">White-rot fungus</name>
    <dbReference type="NCBI Taxonomy" id="5322"/>
    <lineage>
        <taxon>Eukaryota</taxon>
        <taxon>Fungi</taxon>
        <taxon>Dikarya</taxon>
        <taxon>Basidiomycota</taxon>
        <taxon>Agaricomycotina</taxon>
        <taxon>Agaricomycetes</taxon>
        <taxon>Agaricomycetidae</taxon>
        <taxon>Agaricales</taxon>
        <taxon>Pleurotineae</taxon>
        <taxon>Pleurotaceae</taxon>
        <taxon>Pleurotus</taxon>
    </lineage>
</organism>
<dbReference type="VEuPathDB" id="FungiDB:PC9H_010646"/>
<gene>
    <name evidence="3" type="ORF">PC9H_010646</name>
</gene>
<dbReference type="AlphaFoldDB" id="A0A8H7DPX4"/>
<dbReference type="SMART" id="SM01411">
    <property type="entry name" value="Ephrin_rec_like"/>
    <property type="match status" value="1"/>
</dbReference>
<protein>
    <recommendedName>
        <fullName evidence="2">Protein CPL1-like domain-containing protein</fullName>
    </recommendedName>
</protein>
<proteinExistence type="predicted"/>
<evidence type="ECO:0000313" key="4">
    <source>
        <dbReference type="Proteomes" id="UP000623687"/>
    </source>
</evidence>
<feature type="signal peptide" evidence="1">
    <location>
        <begin position="1"/>
        <end position="25"/>
    </location>
</feature>
<dbReference type="InterPro" id="IPR048661">
    <property type="entry name" value="CPL1-like"/>
</dbReference>
<feature type="chain" id="PRO_5034803820" description="Protein CPL1-like domain-containing protein" evidence="1">
    <location>
        <begin position="26"/>
        <end position="259"/>
    </location>
</feature>
<reference evidence="3" key="1">
    <citation type="submission" date="2019-07" db="EMBL/GenBank/DDBJ databases">
        <authorList>
            <person name="Palmer J.M."/>
        </authorList>
    </citation>
    <scope>NUCLEOTIDE SEQUENCE</scope>
    <source>
        <strain evidence="3">PC9</strain>
    </source>
</reference>
<dbReference type="Pfam" id="PF21671">
    <property type="entry name" value="CPL1-like"/>
    <property type="match status" value="1"/>
</dbReference>
<keyword evidence="1" id="KW-0732">Signal</keyword>
<evidence type="ECO:0000259" key="2">
    <source>
        <dbReference type="Pfam" id="PF21671"/>
    </source>
</evidence>
<dbReference type="Proteomes" id="UP000623687">
    <property type="component" value="Unassembled WGS sequence"/>
</dbReference>
<accession>A0A8H7DPX4</accession>
<comment type="caution">
    <text evidence="3">The sequence shown here is derived from an EMBL/GenBank/DDBJ whole genome shotgun (WGS) entry which is preliminary data.</text>
</comment>
<dbReference type="OrthoDB" id="439917at2759"/>